<sequence>MRGAPAPAWPAAPRSPRRPRRFPEKPPARTGQTKHPRHPGFWKMLAVATCVALLGCLQAQKLQGHVSVILLGATGDLARKYLWQGLFQLYLDEAGKGHSFSFHGAALTATKQGQEFMAKVLESLSCPEDVAPSRCAELKDQFRRLSQYRQLKTSEDYVALSEGVEALVRQEGGREAGRLFYFSVPPFAYADIARNINSSCRPGPGAWLRVVLEKPFGHDHLSAQQLATELGSFFQEEEMYRVDHYLGKQAVAQILPFRDQNRKALDGLWNRHHVERVEIVMKETVDAEGVCSLCLQPEGKERRRAGQAAGDLLAPRGLQPAQSRVYQGDFLLIPTASGALGVNVHPSSNQKDKASSLPKEVARAVVPAVPSVSRFGFILMSGKALDERVGYVRILFKNRAFCAQSEKDWVTAQSPCLPQQIIFYIGHGELGTPAVLVSRSLFKPTLPSRSWKEVEGRPGLRLFGRPLSDYYAYSPVRERDAYSILISHIFHGRKDSFVTTENLLASWVFWTPLLDSLAREVPRLYPGGAENGHLLDFEFAGGQLAFCQQQVEQLVLGPGSAPMPSDFQVLRATYRESPLVTAWPEELIAKLASDIEATAVQAVRRFGQFHLALSGGSSPIVLFQQLATGHYGFPWAHTHLWLVDERCVPLWDPESNFQGLQTHLLQHVRVPYYNVHPMPVHLHQRLCAEQDRGAQAYAEQISALVTNSSFDLVLLGMGPDGHTASLFPQSPAGLDGEQLVVLTESPSKPYHRMSLSLPLINRARKVVVLVMGRLKRDITMLVSRVGHEPKKWPISGVLPGSGQLVWYMDYEAFLG</sequence>
<dbReference type="InterPro" id="IPR036291">
    <property type="entry name" value="NAD(P)-bd_dom_sf"/>
</dbReference>
<feature type="domain" description="Glucosamine/galactosamine-6-phosphate isomerase" evidence="26">
    <location>
        <begin position="584"/>
        <end position="806"/>
    </location>
</feature>
<dbReference type="RefSeq" id="XP_011380919.1">
    <property type="nucleotide sequence ID" value="XM_011382617.2"/>
</dbReference>
<comment type="catalytic activity">
    <reaction evidence="11">
        <text>D-glucosamine 6-phosphate + NADP(+) = 2-amino-2-deoxy-6-phospho-D-glucono-1,5-lactone + NADPH + 2 H(+)</text>
        <dbReference type="Rhea" id="RHEA:62088"/>
        <dbReference type="ChEBI" id="CHEBI:15378"/>
        <dbReference type="ChEBI" id="CHEBI:57783"/>
        <dbReference type="ChEBI" id="CHEBI:58349"/>
        <dbReference type="ChEBI" id="CHEBI:58725"/>
        <dbReference type="ChEBI" id="CHEBI:145423"/>
    </reaction>
    <physiologicalReaction direction="left-to-right" evidence="11">
        <dbReference type="Rhea" id="RHEA:62089"/>
    </physiologicalReaction>
</comment>
<evidence type="ECO:0000259" key="25">
    <source>
        <dbReference type="Pfam" id="PF00479"/>
    </source>
</evidence>
<comment type="catalytic activity">
    <reaction evidence="9">
        <text>D-galactose 6-phosphate + NAD(+) = 6-phospho-D-galactono-1,5-lactone + NADH + H(+)</text>
        <dbReference type="Rhea" id="RHEA:62076"/>
        <dbReference type="ChEBI" id="CHEBI:15378"/>
        <dbReference type="ChEBI" id="CHEBI:57540"/>
        <dbReference type="ChEBI" id="CHEBI:57945"/>
        <dbReference type="ChEBI" id="CHEBI:91004"/>
        <dbReference type="ChEBI" id="CHEBI:145419"/>
    </reaction>
    <physiologicalReaction direction="left-to-right" evidence="9">
        <dbReference type="Rhea" id="RHEA:62077"/>
    </physiologicalReaction>
</comment>
<keyword evidence="5" id="KW-0521">NADP</keyword>
<evidence type="ECO:0000256" key="15">
    <source>
        <dbReference type="ARBA" id="ARBA00051107"/>
    </source>
</evidence>
<dbReference type="EC" id="1.1.1.363" evidence="22"/>
<dbReference type="Pfam" id="PF00479">
    <property type="entry name" value="G6PD_N"/>
    <property type="match status" value="1"/>
</dbReference>
<feature type="compositionally biased region" description="Low complexity" evidence="24">
    <location>
        <begin position="1"/>
        <end position="14"/>
    </location>
</feature>
<dbReference type="InterPro" id="IPR022674">
    <property type="entry name" value="G6P_DH_NAD-bd"/>
</dbReference>
<dbReference type="Gene3D" id="3.30.360.10">
    <property type="entry name" value="Dihydrodipicolinate Reductase, domain 2"/>
    <property type="match status" value="2"/>
</dbReference>
<evidence type="ECO:0000256" key="16">
    <source>
        <dbReference type="ARBA" id="ARBA00051249"/>
    </source>
</evidence>
<evidence type="ECO:0000313" key="28">
    <source>
        <dbReference type="Proteomes" id="UP000515202"/>
    </source>
</evidence>
<dbReference type="InterPro" id="IPR019796">
    <property type="entry name" value="G6P_DH_AS"/>
</dbReference>
<evidence type="ECO:0000256" key="21">
    <source>
        <dbReference type="ARBA" id="ARBA00061632"/>
    </source>
</evidence>
<dbReference type="GeneID" id="105307224"/>
<evidence type="ECO:0000256" key="19">
    <source>
        <dbReference type="ARBA" id="ARBA00052267"/>
    </source>
</evidence>
<dbReference type="GO" id="GO:0005783">
    <property type="term" value="C:endoplasmic reticulum"/>
    <property type="evidence" value="ECO:0007669"/>
    <property type="project" value="TreeGrafter"/>
</dbReference>
<evidence type="ECO:0000256" key="13">
    <source>
        <dbReference type="ARBA" id="ARBA00051019"/>
    </source>
</evidence>
<evidence type="ECO:0000256" key="20">
    <source>
        <dbReference type="ARBA" id="ARBA00061271"/>
    </source>
</evidence>
<comment type="catalytic activity">
    <reaction evidence="17">
        <text>D-glucose + NAD(+) = D-glucono-1,5-lactone + NADH + H(+)</text>
        <dbReference type="Rhea" id="RHEA:14293"/>
        <dbReference type="ChEBI" id="CHEBI:4167"/>
        <dbReference type="ChEBI" id="CHEBI:15378"/>
        <dbReference type="ChEBI" id="CHEBI:16217"/>
        <dbReference type="ChEBI" id="CHEBI:57540"/>
        <dbReference type="ChEBI" id="CHEBI:57945"/>
        <dbReference type="EC" id="1.1.1.47"/>
    </reaction>
    <physiologicalReaction direction="left-to-right" evidence="17">
        <dbReference type="Rhea" id="RHEA:14294"/>
    </physiologicalReaction>
</comment>
<feature type="domain" description="Glucose-6-phosphate dehydrogenase C-terminal" evidence="27">
    <location>
        <begin position="377"/>
        <end position="531"/>
    </location>
</feature>
<dbReference type="InterPro" id="IPR022675">
    <property type="entry name" value="G6P_DH_C"/>
</dbReference>
<dbReference type="GO" id="GO:0017057">
    <property type="term" value="F:6-phosphogluconolactonase activity"/>
    <property type="evidence" value="ECO:0007669"/>
    <property type="project" value="UniProtKB-EC"/>
</dbReference>
<dbReference type="SUPFAM" id="SSF100950">
    <property type="entry name" value="NagB/RpiA/CoA transferase-like"/>
    <property type="match status" value="1"/>
</dbReference>
<dbReference type="GO" id="GO:0047936">
    <property type="term" value="F:glucose 1-dehydrogenase [NAD(P)+] activity"/>
    <property type="evidence" value="ECO:0007669"/>
    <property type="project" value="UniProtKB-EC"/>
</dbReference>
<dbReference type="PANTHER" id="PTHR23429:SF7">
    <property type="entry name" value="GDH_6PGL ENDOPLASMIC BIFUNCTIONAL PROTEIN"/>
    <property type="match status" value="1"/>
</dbReference>
<dbReference type="Gene3D" id="3.40.50.1360">
    <property type="match status" value="1"/>
</dbReference>
<name>A0A6P3RIL3_PTEVA</name>
<dbReference type="Pfam" id="PF01182">
    <property type="entry name" value="Glucosamine_iso"/>
    <property type="match status" value="1"/>
</dbReference>
<evidence type="ECO:0000256" key="22">
    <source>
        <dbReference type="ARBA" id="ARBA00066973"/>
    </source>
</evidence>
<evidence type="ECO:0000259" key="26">
    <source>
        <dbReference type="Pfam" id="PF01182"/>
    </source>
</evidence>
<protein>
    <recommendedName>
        <fullName evidence="23">GDH/6PGL endoplasmic bifunctional protein</fullName>
        <ecNumber evidence="22">1.1.1.363</ecNumber>
        <ecNumber evidence="8">1.1.1.47</ecNumber>
        <ecNumber evidence="2">3.1.1.31</ecNumber>
    </recommendedName>
</protein>
<evidence type="ECO:0000256" key="23">
    <source>
        <dbReference type="ARBA" id="ARBA00068889"/>
    </source>
</evidence>
<accession>A0A6P3RIL3</accession>
<keyword evidence="7" id="KW-0119">Carbohydrate metabolism</keyword>
<evidence type="ECO:0000256" key="14">
    <source>
        <dbReference type="ARBA" id="ARBA00051041"/>
    </source>
</evidence>
<dbReference type="InterPro" id="IPR005900">
    <property type="entry name" value="6-phosphogluconolactonase_DevB"/>
</dbReference>
<evidence type="ECO:0000256" key="4">
    <source>
        <dbReference type="ARBA" id="ARBA00022801"/>
    </source>
</evidence>
<comment type="catalytic activity">
    <reaction evidence="15">
        <text>D-glucose 6-sulfate + NADP(+) = 6-sulfo-D-glucono-1,5-lactone + NADPH + H(+)</text>
        <dbReference type="Rhea" id="RHEA:62080"/>
        <dbReference type="ChEBI" id="CHEBI:15378"/>
        <dbReference type="ChEBI" id="CHEBI:57783"/>
        <dbReference type="ChEBI" id="CHEBI:58349"/>
        <dbReference type="ChEBI" id="CHEBI:145424"/>
        <dbReference type="ChEBI" id="CHEBI:145427"/>
    </reaction>
    <physiologicalReaction direction="left-to-right" evidence="15">
        <dbReference type="Rhea" id="RHEA:62081"/>
    </physiologicalReaction>
</comment>
<evidence type="ECO:0000256" key="2">
    <source>
        <dbReference type="ARBA" id="ARBA00013198"/>
    </source>
</evidence>
<keyword evidence="28" id="KW-1185">Reference proteome</keyword>
<evidence type="ECO:0000256" key="10">
    <source>
        <dbReference type="ARBA" id="ARBA00050329"/>
    </source>
</evidence>
<comment type="catalytic activity">
    <reaction evidence="10">
        <text>2-deoxy-D-glucose 6-phosphate + NADP(+) = 2-deoxy-6-phospho-D-glucono-1,5-lactone + NADPH + H(+)</text>
        <dbReference type="Rhea" id="RHEA:62068"/>
        <dbReference type="ChEBI" id="CHEBI:15378"/>
        <dbReference type="ChEBI" id="CHEBI:57783"/>
        <dbReference type="ChEBI" id="CHEBI:58349"/>
        <dbReference type="ChEBI" id="CHEBI:84760"/>
        <dbReference type="ChEBI" id="CHEBI:145420"/>
    </reaction>
    <physiologicalReaction direction="left-to-right" evidence="10">
        <dbReference type="Rhea" id="RHEA:62069"/>
    </physiologicalReaction>
</comment>
<evidence type="ECO:0000256" key="12">
    <source>
        <dbReference type="ARBA" id="ARBA00050594"/>
    </source>
</evidence>
<dbReference type="KEGG" id="pvp:105307224"/>
<dbReference type="Pfam" id="PF02781">
    <property type="entry name" value="G6PD_C"/>
    <property type="match status" value="1"/>
</dbReference>
<evidence type="ECO:0000256" key="24">
    <source>
        <dbReference type="SAM" id="MobiDB-lite"/>
    </source>
</evidence>
<dbReference type="NCBIfam" id="TIGR01198">
    <property type="entry name" value="pgl"/>
    <property type="match status" value="1"/>
</dbReference>
<comment type="catalytic activity">
    <reaction evidence="14">
        <text>2-deoxy-D-glucose 6-phosphate + NAD(+) = 2-deoxy-6-phospho-D-glucono-1,5-lactone + NADH + H(+)</text>
        <dbReference type="Rhea" id="RHEA:62064"/>
        <dbReference type="ChEBI" id="CHEBI:15378"/>
        <dbReference type="ChEBI" id="CHEBI:57540"/>
        <dbReference type="ChEBI" id="CHEBI:57945"/>
        <dbReference type="ChEBI" id="CHEBI:84760"/>
        <dbReference type="ChEBI" id="CHEBI:145420"/>
    </reaction>
    <physiologicalReaction direction="left-to-right" evidence="14">
        <dbReference type="Rhea" id="RHEA:62065"/>
    </physiologicalReaction>
</comment>
<gene>
    <name evidence="29" type="primary">H6PD</name>
</gene>
<dbReference type="UniPathway" id="UPA00115"/>
<comment type="catalytic activity">
    <reaction evidence="18">
        <text>6-phospho-D-glucono-1,5-lactone + H2O = 6-phospho-D-gluconate + H(+)</text>
        <dbReference type="Rhea" id="RHEA:12556"/>
        <dbReference type="ChEBI" id="CHEBI:15377"/>
        <dbReference type="ChEBI" id="CHEBI:15378"/>
        <dbReference type="ChEBI" id="CHEBI:57955"/>
        <dbReference type="ChEBI" id="CHEBI:58759"/>
        <dbReference type="EC" id="3.1.1.31"/>
    </reaction>
    <physiologicalReaction direction="left-to-right" evidence="18">
        <dbReference type="Rhea" id="RHEA:12557"/>
    </physiologicalReaction>
</comment>
<dbReference type="PROSITE" id="PS00069">
    <property type="entry name" value="G6P_DEHYDROGENASE"/>
    <property type="match status" value="1"/>
</dbReference>
<feature type="region of interest" description="Disordered" evidence="24">
    <location>
        <begin position="1"/>
        <end position="37"/>
    </location>
</feature>
<evidence type="ECO:0000256" key="1">
    <source>
        <dbReference type="ARBA" id="ARBA00004961"/>
    </source>
</evidence>
<dbReference type="GO" id="GO:0050661">
    <property type="term" value="F:NADP binding"/>
    <property type="evidence" value="ECO:0007669"/>
    <property type="project" value="InterPro"/>
</dbReference>
<evidence type="ECO:0000256" key="17">
    <source>
        <dbReference type="ARBA" id="ARBA00051596"/>
    </source>
</evidence>
<dbReference type="OrthoDB" id="60984at2759"/>
<evidence type="ECO:0000256" key="6">
    <source>
        <dbReference type="ARBA" id="ARBA00023002"/>
    </source>
</evidence>
<dbReference type="GO" id="GO:0009051">
    <property type="term" value="P:pentose-phosphate shunt, oxidative branch"/>
    <property type="evidence" value="ECO:0007669"/>
    <property type="project" value="TreeGrafter"/>
</dbReference>
<evidence type="ECO:0000256" key="7">
    <source>
        <dbReference type="ARBA" id="ARBA00023277"/>
    </source>
</evidence>
<comment type="catalytic activity">
    <reaction evidence="13">
        <text>D-glucose 6-phosphate + NADP(+) = 6-phospho-D-glucono-1,5-lactone + NADPH + H(+)</text>
        <dbReference type="Rhea" id="RHEA:15841"/>
        <dbReference type="ChEBI" id="CHEBI:15378"/>
        <dbReference type="ChEBI" id="CHEBI:57783"/>
        <dbReference type="ChEBI" id="CHEBI:57955"/>
        <dbReference type="ChEBI" id="CHEBI:58349"/>
        <dbReference type="ChEBI" id="CHEBI:61548"/>
        <dbReference type="EC" id="1.1.1.363"/>
    </reaction>
    <physiologicalReaction direction="left-to-right" evidence="13">
        <dbReference type="Rhea" id="RHEA:15842"/>
    </physiologicalReaction>
</comment>
<dbReference type="FunFam" id="3.40.50.1360:FF:000015">
    <property type="entry name" value="Hexose-6-phosphate dehydrogenase/glucose 1-dehydrogenase"/>
    <property type="match status" value="1"/>
</dbReference>
<organism evidence="28 29">
    <name type="scientific">Pteropus vampyrus</name>
    <name type="common">Large flying fox</name>
    <dbReference type="NCBI Taxonomy" id="132908"/>
    <lineage>
        <taxon>Eukaryota</taxon>
        <taxon>Metazoa</taxon>
        <taxon>Chordata</taxon>
        <taxon>Craniata</taxon>
        <taxon>Vertebrata</taxon>
        <taxon>Euteleostomi</taxon>
        <taxon>Mammalia</taxon>
        <taxon>Eutheria</taxon>
        <taxon>Laurasiatheria</taxon>
        <taxon>Chiroptera</taxon>
        <taxon>Yinpterochiroptera</taxon>
        <taxon>Pteropodoidea</taxon>
        <taxon>Pteropodidae</taxon>
        <taxon>Pteropodinae</taxon>
        <taxon>Pteropus</taxon>
    </lineage>
</organism>
<keyword evidence="6" id="KW-0560">Oxidoreductase</keyword>
<evidence type="ECO:0000256" key="11">
    <source>
        <dbReference type="ARBA" id="ARBA00050459"/>
    </source>
</evidence>
<comment type="similarity">
    <text evidence="21">In the N-terminal section; belongs to the glucose-6-phosphate dehydrogenase family.</text>
</comment>
<evidence type="ECO:0000256" key="3">
    <source>
        <dbReference type="ARBA" id="ARBA00022526"/>
    </source>
</evidence>
<dbReference type="SUPFAM" id="SSF55347">
    <property type="entry name" value="Glyceraldehyde-3-phosphate dehydrogenase-like, C-terminal domain"/>
    <property type="match status" value="2"/>
</dbReference>
<keyword evidence="4" id="KW-0378">Hydrolase</keyword>
<evidence type="ECO:0000256" key="9">
    <source>
        <dbReference type="ARBA" id="ARBA00050197"/>
    </source>
</evidence>
<dbReference type="EC" id="1.1.1.47" evidence="8"/>
<dbReference type="GO" id="GO:0004345">
    <property type="term" value="F:glucose-6-phosphate dehydrogenase activity"/>
    <property type="evidence" value="ECO:0007669"/>
    <property type="project" value="InterPro"/>
</dbReference>
<keyword evidence="3" id="KW-0313">Glucose metabolism</keyword>
<evidence type="ECO:0000313" key="29">
    <source>
        <dbReference type="RefSeq" id="XP_011380919.1"/>
    </source>
</evidence>
<dbReference type="PANTHER" id="PTHR23429">
    <property type="entry name" value="GLUCOSE-6-PHOSPHATE 1-DEHYDROGENASE G6PD"/>
    <property type="match status" value="1"/>
</dbReference>
<reference evidence="29" key="1">
    <citation type="submission" date="2025-08" db="UniProtKB">
        <authorList>
            <consortium name="RefSeq"/>
        </authorList>
    </citation>
    <scope>IDENTIFICATION</scope>
    <source>
        <tissue evidence="29">Kidney</tissue>
    </source>
</reference>
<dbReference type="InterPro" id="IPR006148">
    <property type="entry name" value="Glc/Gal-6P_isomerase"/>
</dbReference>
<evidence type="ECO:0000256" key="18">
    <source>
        <dbReference type="ARBA" id="ARBA00051910"/>
    </source>
</evidence>
<comment type="catalytic activity">
    <reaction evidence="12">
        <text>D-glucose + NADP(+) = D-glucono-1,5-lactone + NADPH + H(+)</text>
        <dbReference type="Rhea" id="RHEA:14405"/>
        <dbReference type="ChEBI" id="CHEBI:4167"/>
        <dbReference type="ChEBI" id="CHEBI:15378"/>
        <dbReference type="ChEBI" id="CHEBI:16217"/>
        <dbReference type="ChEBI" id="CHEBI:57783"/>
        <dbReference type="ChEBI" id="CHEBI:58349"/>
        <dbReference type="EC" id="1.1.1.47"/>
    </reaction>
    <physiologicalReaction direction="left-to-right" evidence="12">
        <dbReference type="Rhea" id="RHEA:14406"/>
    </physiologicalReaction>
</comment>
<comment type="pathway">
    <text evidence="1">Carbohydrate degradation; pentose phosphate pathway; D-ribulose 5-phosphate from D-glucose 6-phosphate (oxidative stage): step 2/3.</text>
</comment>
<evidence type="ECO:0000256" key="8">
    <source>
        <dbReference type="ARBA" id="ARBA00024389"/>
    </source>
</evidence>
<dbReference type="SUPFAM" id="SSF51735">
    <property type="entry name" value="NAD(P)-binding Rossmann-fold domains"/>
    <property type="match status" value="1"/>
</dbReference>
<proteinExistence type="inferred from homology"/>
<dbReference type="CDD" id="cd01400">
    <property type="entry name" value="6PGL"/>
    <property type="match status" value="1"/>
</dbReference>
<dbReference type="InterPro" id="IPR001282">
    <property type="entry name" value="G6P_DH"/>
</dbReference>
<evidence type="ECO:0000256" key="5">
    <source>
        <dbReference type="ARBA" id="ARBA00022857"/>
    </source>
</evidence>
<dbReference type="EC" id="3.1.1.31" evidence="2"/>
<dbReference type="GO" id="GO:0006006">
    <property type="term" value="P:glucose metabolic process"/>
    <property type="evidence" value="ECO:0007669"/>
    <property type="project" value="UniProtKB-KW"/>
</dbReference>
<comment type="similarity">
    <text evidence="20">In the C-terminal section; belongs to the glucosamine/galactosamine-6-phosphate isomerase family. 6-phosphogluconolactonase subfamily.</text>
</comment>
<feature type="domain" description="Glucose-6-phosphate dehydrogenase NAD-binding" evidence="25">
    <location>
        <begin position="69"/>
        <end position="251"/>
    </location>
</feature>
<dbReference type="AlphaFoldDB" id="A0A6P3RIL3"/>
<comment type="catalytic activity">
    <reaction evidence="19">
        <text>D-galactose 6-phosphate + NADP(+) = 6-phospho-D-galactono-1,5-lactone + NADPH + H(+)</text>
        <dbReference type="Rhea" id="RHEA:62072"/>
        <dbReference type="ChEBI" id="CHEBI:15378"/>
        <dbReference type="ChEBI" id="CHEBI:57783"/>
        <dbReference type="ChEBI" id="CHEBI:58349"/>
        <dbReference type="ChEBI" id="CHEBI:91004"/>
        <dbReference type="ChEBI" id="CHEBI:145419"/>
    </reaction>
    <physiologicalReaction direction="left-to-right" evidence="19">
        <dbReference type="Rhea" id="RHEA:62073"/>
    </physiologicalReaction>
</comment>
<comment type="catalytic activity">
    <reaction evidence="16">
        <text>D-glucose 6-phosphate + NAD(+) = 6-phospho-D-glucono-1,5-lactone + NADH + H(+)</text>
        <dbReference type="Rhea" id="RHEA:38215"/>
        <dbReference type="ChEBI" id="CHEBI:15378"/>
        <dbReference type="ChEBI" id="CHEBI:57540"/>
        <dbReference type="ChEBI" id="CHEBI:57945"/>
        <dbReference type="ChEBI" id="CHEBI:57955"/>
        <dbReference type="ChEBI" id="CHEBI:61548"/>
        <dbReference type="EC" id="1.1.1.363"/>
    </reaction>
    <physiologicalReaction direction="left-to-right" evidence="16">
        <dbReference type="Rhea" id="RHEA:38216"/>
    </physiologicalReaction>
</comment>
<dbReference type="PRINTS" id="PR00079">
    <property type="entry name" value="G6PDHDRGNASE"/>
</dbReference>
<evidence type="ECO:0000259" key="27">
    <source>
        <dbReference type="Pfam" id="PF02781"/>
    </source>
</evidence>
<dbReference type="Gene3D" id="3.40.50.720">
    <property type="entry name" value="NAD(P)-binding Rossmann-like Domain"/>
    <property type="match status" value="1"/>
</dbReference>
<dbReference type="Proteomes" id="UP000515202">
    <property type="component" value="Unplaced"/>
</dbReference>
<dbReference type="CTD" id="9563"/>
<dbReference type="InterPro" id="IPR037171">
    <property type="entry name" value="NagB/RpiA_transferase-like"/>
</dbReference>